<evidence type="ECO:0000256" key="2">
    <source>
        <dbReference type="ARBA" id="ARBA00022695"/>
    </source>
</evidence>
<feature type="compositionally biased region" description="Basic and acidic residues" evidence="8">
    <location>
        <begin position="61"/>
        <end position="74"/>
    </location>
</feature>
<evidence type="ECO:0000256" key="3">
    <source>
        <dbReference type="ARBA" id="ARBA00022722"/>
    </source>
</evidence>
<sequence>MEAPGVDVYANLKQAALRMERRKLTLECAKESYGAGSKGSEKARPRFVGQRVQPEAISSGERYKEVSKGDSQETQKKGEFTKCFKCQRMGHIARNCKSAGKKSVDSKATDVKRDAGNVPKAGVRNRTHPPKSSSDQNTPSFGKKCLTEVVIGDRTWKALLDTGSEISIMPVGVYNNIRKGGAEVKELPVDTSKRVFDASGNRMTFKAVADVALTEGGREAVVRVHVSRQKGSTIVIGTNALPTLGYRLVMQRSEHIEDRSATVDAAQDLSEEQSPMKGMADDIQNGNKAVICKRAYVAPGQAKTVAVRGRGPREAIFLSSSTWIQSGLCRVDENGVTCVRVQNHTEEPVVLRAGQEVGEFDDETEYAKVSAKELATDMLALGKPKWICEGGRWPKQLHTDQGAEFENELVNELARISGFTHTTTKGYNSRENGAAERAIGTIQRMLKKKVEFPENWDLVLPNVVFAYNVTPHAATGESPFFLLYGFDPVIPLQSVPESRVRLGQIDLDDYKTELIRGLRMIRDEVNEQASRYRGAMKRYYDARKGVNQAYSPKVGDRVFVKMPREKTKNKFPKLTYDWEGPYRVLELCHNSALVTKICGSEEPLRVQHDLLLKCPDEISDEPVVTNTRRKRRGARVMRGKSGSNVIGCKAVLTESAYFSTEEEIVVPNEQHFLHVRFRCMGQQFPETNGRPGFQLSTCCCSRELVVKDLLKAVPSPAAEERIECVLDAARILTVWWGPGSISKKVQWICDRNHLALNTKAVGVAYAFFRAKCSHVLLMCGLLPQSSRLRHPLLKGWPYDVTRIVEYGFEIGRRLD</sequence>
<dbReference type="InterPro" id="IPR036875">
    <property type="entry name" value="Znf_CCHC_sf"/>
</dbReference>
<evidence type="ECO:0000256" key="6">
    <source>
        <dbReference type="ARBA" id="ARBA00022918"/>
    </source>
</evidence>
<evidence type="ECO:0000259" key="9">
    <source>
        <dbReference type="PROSITE" id="PS50158"/>
    </source>
</evidence>
<dbReference type="GO" id="GO:0004190">
    <property type="term" value="F:aspartic-type endopeptidase activity"/>
    <property type="evidence" value="ECO:0007669"/>
    <property type="project" value="InterPro"/>
</dbReference>
<dbReference type="SUPFAM" id="SSF57756">
    <property type="entry name" value="Retrovirus zinc finger-like domains"/>
    <property type="match status" value="1"/>
</dbReference>
<evidence type="ECO:0000313" key="13">
    <source>
        <dbReference type="WBParaSite" id="HPBE_0000095601-mRNA-1"/>
    </source>
</evidence>
<feature type="domain" description="Integrase catalytic" evidence="10">
    <location>
        <begin position="394"/>
        <end position="487"/>
    </location>
</feature>
<keyword evidence="3" id="KW-0540">Nuclease</keyword>
<gene>
    <name evidence="11" type="ORF">HPBE_LOCUS957</name>
</gene>
<evidence type="ECO:0000259" key="10">
    <source>
        <dbReference type="PROSITE" id="PS50994"/>
    </source>
</evidence>
<dbReference type="Gene3D" id="2.40.70.10">
    <property type="entry name" value="Acid Proteases"/>
    <property type="match status" value="1"/>
</dbReference>
<feature type="compositionally biased region" description="Polar residues" evidence="8">
    <location>
        <begin position="130"/>
        <end position="140"/>
    </location>
</feature>
<dbReference type="InterPro" id="IPR021109">
    <property type="entry name" value="Peptidase_aspartic_dom_sf"/>
</dbReference>
<protein>
    <submittedName>
        <fullName evidence="13">CCHC-type domain-containing protein</fullName>
    </submittedName>
</protein>
<reference evidence="11 12" key="1">
    <citation type="submission" date="2018-11" db="EMBL/GenBank/DDBJ databases">
        <authorList>
            <consortium name="Pathogen Informatics"/>
        </authorList>
    </citation>
    <scope>NUCLEOTIDE SEQUENCE [LARGE SCALE GENOMIC DNA]</scope>
</reference>
<dbReference type="GO" id="GO:0006508">
    <property type="term" value="P:proteolysis"/>
    <property type="evidence" value="ECO:0007669"/>
    <property type="project" value="InterPro"/>
</dbReference>
<organism evidence="12 13">
    <name type="scientific">Heligmosomoides polygyrus</name>
    <name type="common">Parasitic roundworm</name>
    <dbReference type="NCBI Taxonomy" id="6339"/>
    <lineage>
        <taxon>Eukaryota</taxon>
        <taxon>Metazoa</taxon>
        <taxon>Ecdysozoa</taxon>
        <taxon>Nematoda</taxon>
        <taxon>Chromadorea</taxon>
        <taxon>Rhabditida</taxon>
        <taxon>Rhabditina</taxon>
        <taxon>Rhabditomorpha</taxon>
        <taxon>Strongyloidea</taxon>
        <taxon>Heligmosomidae</taxon>
        <taxon>Heligmosomoides</taxon>
    </lineage>
</organism>
<dbReference type="InterPro" id="IPR036397">
    <property type="entry name" value="RNaseH_sf"/>
</dbReference>
<dbReference type="GO" id="GO:0019899">
    <property type="term" value="F:enzyme binding"/>
    <property type="evidence" value="ECO:0007669"/>
    <property type="project" value="UniProtKB-ARBA"/>
</dbReference>
<feature type="compositionally biased region" description="Basic and acidic residues" evidence="8">
    <location>
        <begin position="102"/>
        <end position="115"/>
    </location>
</feature>
<dbReference type="InterPro" id="IPR001969">
    <property type="entry name" value="Aspartic_peptidase_AS"/>
</dbReference>
<dbReference type="GO" id="GO:0003676">
    <property type="term" value="F:nucleic acid binding"/>
    <property type="evidence" value="ECO:0007669"/>
    <property type="project" value="InterPro"/>
</dbReference>
<dbReference type="WBParaSite" id="HPBE_0000095601-mRNA-1">
    <property type="protein sequence ID" value="HPBE_0000095601-mRNA-1"/>
    <property type="gene ID" value="HPBE_0000095601"/>
</dbReference>
<keyword evidence="4" id="KW-0255">Endonuclease</keyword>
<feature type="region of interest" description="Disordered" evidence="8">
    <location>
        <begin position="97"/>
        <end position="140"/>
    </location>
</feature>
<keyword evidence="7" id="KW-0479">Metal-binding</keyword>
<dbReference type="Gene3D" id="4.10.60.10">
    <property type="entry name" value="Zinc finger, CCHC-type"/>
    <property type="match status" value="1"/>
</dbReference>
<evidence type="ECO:0000313" key="12">
    <source>
        <dbReference type="Proteomes" id="UP000050761"/>
    </source>
</evidence>
<dbReference type="InterPro" id="IPR001878">
    <property type="entry name" value="Znf_CCHC"/>
</dbReference>
<dbReference type="GO" id="GO:0003964">
    <property type="term" value="F:RNA-directed DNA polymerase activity"/>
    <property type="evidence" value="ECO:0007669"/>
    <property type="project" value="UniProtKB-KW"/>
</dbReference>
<dbReference type="InterPro" id="IPR050951">
    <property type="entry name" value="Retrovirus_Pol_polyprotein"/>
</dbReference>
<dbReference type="PROSITE" id="PS50158">
    <property type="entry name" value="ZF_CCHC"/>
    <property type="match status" value="1"/>
</dbReference>
<accession>A0A183F464</accession>
<feature type="region of interest" description="Disordered" evidence="8">
    <location>
        <begin position="31"/>
        <end position="74"/>
    </location>
</feature>
<dbReference type="EMBL" id="UZAH01000891">
    <property type="protein sequence ID" value="VDO19339.1"/>
    <property type="molecule type" value="Genomic_DNA"/>
</dbReference>
<name>A0A183F464_HELPZ</name>
<dbReference type="GO" id="GO:0005737">
    <property type="term" value="C:cytoplasm"/>
    <property type="evidence" value="ECO:0007669"/>
    <property type="project" value="UniProtKB-ARBA"/>
</dbReference>
<dbReference type="Pfam" id="PF00098">
    <property type="entry name" value="zf-CCHC"/>
    <property type="match status" value="1"/>
</dbReference>
<accession>A0A3P7TGV6</accession>
<dbReference type="SUPFAM" id="SSF53098">
    <property type="entry name" value="Ribonuclease H-like"/>
    <property type="match status" value="1"/>
</dbReference>
<keyword evidence="7" id="KW-0863">Zinc-finger</keyword>
<evidence type="ECO:0000256" key="1">
    <source>
        <dbReference type="ARBA" id="ARBA00022679"/>
    </source>
</evidence>
<dbReference type="Gene3D" id="3.30.420.10">
    <property type="entry name" value="Ribonuclease H-like superfamily/Ribonuclease H"/>
    <property type="match status" value="1"/>
</dbReference>
<keyword evidence="5" id="KW-0378">Hydrolase</keyword>
<feature type="domain" description="CCHC-type" evidence="9">
    <location>
        <begin position="82"/>
        <end position="98"/>
    </location>
</feature>
<dbReference type="PANTHER" id="PTHR37984">
    <property type="entry name" value="PROTEIN CBG26694"/>
    <property type="match status" value="1"/>
</dbReference>
<dbReference type="GO" id="GO:0004519">
    <property type="term" value="F:endonuclease activity"/>
    <property type="evidence" value="ECO:0007669"/>
    <property type="project" value="UniProtKB-KW"/>
</dbReference>
<keyword evidence="2" id="KW-0548">Nucleotidyltransferase</keyword>
<dbReference type="PANTHER" id="PTHR37984:SF5">
    <property type="entry name" value="PROTEIN NYNRIN-LIKE"/>
    <property type="match status" value="1"/>
</dbReference>
<dbReference type="GO" id="GO:0008270">
    <property type="term" value="F:zinc ion binding"/>
    <property type="evidence" value="ECO:0007669"/>
    <property type="project" value="UniProtKB-KW"/>
</dbReference>
<dbReference type="SMART" id="SM00343">
    <property type="entry name" value="ZnF_C2HC"/>
    <property type="match status" value="1"/>
</dbReference>
<evidence type="ECO:0000256" key="8">
    <source>
        <dbReference type="SAM" id="MobiDB-lite"/>
    </source>
</evidence>
<evidence type="ECO:0000256" key="5">
    <source>
        <dbReference type="ARBA" id="ARBA00022801"/>
    </source>
</evidence>
<keyword evidence="6" id="KW-0695">RNA-directed DNA polymerase</keyword>
<keyword evidence="7" id="KW-0862">Zinc</keyword>
<evidence type="ECO:0000256" key="4">
    <source>
        <dbReference type="ARBA" id="ARBA00022759"/>
    </source>
</evidence>
<dbReference type="PROSITE" id="PS50994">
    <property type="entry name" value="INTEGRASE"/>
    <property type="match status" value="1"/>
</dbReference>
<dbReference type="AlphaFoldDB" id="A0A183F464"/>
<keyword evidence="12" id="KW-1185">Reference proteome</keyword>
<proteinExistence type="predicted"/>
<keyword evidence="1" id="KW-0808">Transferase</keyword>
<dbReference type="OrthoDB" id="154058at2759"/>
<dbReference type="InterPro" id="IPR012337">
    <property type="entry name" value="RNaseH-like_sf"/>
</dbReference>
<dbReference type="GO" id="GO:0015074">
    <property type="term" value="P:DNA integration"/>
    <property type="evidence" value="ECO:0007669"/>
    <property type="project" value="InterPro"/>
</dbReference>
<reference evidence="13" key="2">
    <citation type="submission" date="2019-09" db="UniProtKB">
        <authorList>
            <consortium name="WormBaseParasite"/>
        </authorList>
    </citation>
    <scope>IDENTIFICATION</scope>
</reference>
<evidence type="ECO:0000256" key="7">
    <source>
        <dbReference type="PROSITE-ProRule" id="PRU00047"/>
    </source>
</evidence>
<dbReference type="InterPro" id="IPR001584">
    <property type="entry name" value="Integrase_cat-core"/>
</dbReference>
<dbReference type="SUPFAM" id="SSF50630">
    <property type="entry name" value="Acid proteases"/>
    <property type="match status" value="1"/>
</dbReference>
<dbReference type="PROSITE" id="PS00141">
    <property type="entry name" value="ASP_PROTEASE"/>
    <property type="match status" value="1"/>
</dbReference>
<dbReference type="Proteomes" id="UP000050761">
    <property type="component" value="Unassembled WGS sequence"/>
</dbReference>
<evidence type="ECO:0000313" key="11">
    <source>
        <dbReference type="EMBL" id="VDO19339.1"/>
    </source>
</evidence>